<reference evidence="4 7" key="1">
    <citation type="journal article" date="2015" name="Genome Announc.">
        <title>Complete Genome Sequence of the Nitrogen-Fixing and Solvent-Producing Clostridium pasteurianum DSM 525.</title>
        <authorList>
            <person name="Poehlein A."/>
            <person name="Grosse-Honebrink A."/>
            <person name="Zhang Y."/>
            <person name="Minton N.P."/>
            <person name="Daniel R."/>
        </authorList>
    </citation>
    <scope>NUCLEOTIDE SEQUENCE [LARGE SCALE GENOMIC DNA]</scope>
    <source>
        <strain evidence="4">DSM 525</strain>
        <strain evidence="7">DSM 525 / ATCC 6013</strain>
    </source>
</reference>
<evidence type="ECO:0000313" key="7">
    <source>
        <dbReference type="Proteomes" id="UP000030905"/>
    </source>
</evidence>
<keyword evidence="1" id="KW-0812">Transmembrane</keyword>
<evidence type="ECO:0000313" key="6">
    <source>
        <dbReference type="Proteomes" id="UP000028042"/>
    </source>
</evidence>
<evidence type="ECO:0000256" key="2">
    <source>
        <dbReference type="SAM" id="SignalP"/>
    </source>
</evidence>
<dbReference type="Gene3D" id="2.60.40.10">
    <property type="entry name" value="Immunoglobulins"/>
    <property type="match status" value="1"/>
</dbReference>
<keyword evidence="7" id="KW-1185">Reference proteome</keyword>
<reference evidence="5 6" key="3">
    <citation type="journal article" name="Genome Announc.">
        <title>Improved Draft Genome Sequence of Clostridium pasteurianum Strain ATCC 6013 (DSM 525) Using a Hybrid Next-Generation Sequencing Approach.</title>
        <authorList>
            <person name="Pyne M.E."/>
            <person name="Utturkar S."/>
            <person name="Brown S.D."/>
            <person name="Moo-Young M."/>
            <person name="Chung D.A."/>
            <person name="Chou C.P."/>
        </authorList>
    </citation>
    <scope>NUCLEOTIDE SEQUENCE [LARGE SCALE GENOMIC DNA]</scope>
    <source>
        <strain evidence="5 6">ATCC 6013</strain>
    </source>
</reference>
<dbReference type="EMBL" id="CP009268">
    <property type="protein sequence ID" value="AJA52612.1"/>
    <property type="molecule type" value="Genomic_DNA"/>
</dbReference>
<feature type="domain" description="YtkA-like" evidence="3">
    <location>
        <begin position="34"/>
        <end position="125"/>
    </location>
</feature>
<organism evidence="4 7">
    <name type="scientific">Clostridium pasteurianum DSM 525 = ATCC 6013</name>
    <dbReference type="NCBI Taxonomy" id="1262449"/>
    <lineage>
        <taxon>Bacteria</taxon>
        <taxon>Bacillati</taxon>
        <taxon>Bacillota</taxon>
        <taxon>Clostridia</taxon>
        <taxon>Eubacteriales</taxon>
        <taxon>Clostridiaceae</taxon>
        <taxon>Clostridium</taxon>
    </lineage>
</organism>
<proteinExistence type="predicted"/>
<gene>
    <name evidence="4" type="ORF">CLPA_c25550</name>
    <name evidence="5" type="ORF">CP6013_00625</name>
</gene>
<dbReference type="PATRIC" id="fig|1262449.3.peg.3480"/>
<evidence type="ECO:0000313" key="4">
    <source>
        <dbReference type="EMBL" id="AJA52612.1"/>
    </source>
</evidence>
<dbReference type="InterPro" id="IPR032693">
    <property type="entry name" value="YtkA-like_dom"/>
</dbReference>
<evidence type="ECO:0000313" key="5">
    <source>
        <dbReference type="EMBL" id="KRU11378.1"/>
    </source>
</evidence>
<accession>A0A0H3J568</accession>
<dbReference type="AlphaFoldDB" id="A0A0H3J568"/>
<feature type="chain" id="PRO_5033718022" description="YtkA-like domain-containing protein" evidence="2">
    <location>
        <begin position="26"/>
        <end position="178"/>
    </location>
</feature>
<evidence type="ECO:0000259" key="3">
    <source>
        <dbReference type="Pfam" id="PF13115"/>
    </source>
</evidence>
<keyword evidence="1" id="KW-0472">Membrane</keyword>
<protein>
    <recommendedName>
        <fullName evidence="3">YtkA-like domain-containing protein</fullName>
    </recommendedName>
</protein>
<sequence>MKKKLIKNVVLGLLFVLALSTTALADSDGTKIEKNVDGIKADLILSSDTLKTGDNELTIKLYDTKGQPIENANVKVTADMPGNNMDDMKMNNSKPEAIDFKPGHEKGEYTGTVNFSDKGNWTIKTDFTAANQEKMADFDVKVSSSGPNWFVIGGFLGLVALIIIIAAVSKSKKKASAA</sequence>
<dbReference type="RefSeq" id="WP_003447393.1">
    <property type="nucleotide sequence ID" value="NZ_ANZB01000015.1"/>
</dbReference>
<dbReference type="Proteomes" id="UP000030905">
    <property type="component" value="Chromosome"/>
</dbReference>
<dbReference type="GeneID" id="93074690"/>
<dbReference type="eggNOG" id="ENOG5030AFB">
    <property type="taxonomic scope" value="Bacteria"/>
</dbReference>
<dbReference type="KEGG" id="cpat:CLPA_c25550"/>
<feature type="transmembrane region" description="Helical" evidence="1">
    <location>
        <begin position="149"/>
        <end position="168"/>
    </location>
</feature>
<keyword evidence="1" id="KW-1133">Transmembrane helix</keyword>
<dbReference type="Pfam" id="PF13115">
    <property type="entry name" value="YtkA"/>
    <property type="match status" value="1"/>
</dbReference>
<dbReference type="InterPro" id="IPR013783">
    <property type="entry name" value="Ig-like_fold"/>
</dbReference>
<name>A0A0H3J568_CLOPA</name>
<feature type="signal peptide" evidence="2">
    <location>
        <begin position="1"/>
        <end position="25"/>
    </location>
</feature>
<dbReference type="NCBIfam" id="NF041738">
    <property type="entry name" value="GG_III-CTERM"/>
    <property type="match status" value="1"/>
</dbReference>
<reference evidence="5" key="2">
    <citation type="submission" date="2015-10" db="EMBL/GenBank/DDBJ databases">
        <title>Improved Draft Genome Sequence of Clostridium pasteurianum Strain ATCC 6013 (DSM 525) Using a Hybrid Next-Generation Sequencing Approach.</title>
        <authorList>
            <person name="Pyne M.E."/>
            <person name="Utturkar S.M."/>
            <person name="Brown S.D."/>
            <person name="Moo-Young M."/>
            <person name="Chung D.A."/>
            <person name="Chou P.C."/>
        </authorList>
    </citation>
    <scope>NUCLEOTIDE SEQUENCE</scope>
    <source>
        <strain evidence="5">ATCC 6013</strain>
    </source>
</reference>
<evidence type="ECO:0000256" key="1">
    <source>
        <dbReference type="SAM" id="Phobius"/>
    </source>
</evidence>
<dbReference type="Proteomes" id="UP000028042">
    <property type="component" value="Unassembled WGS sequence"/>
</dbReference>
<keyword evidence="2" id="KW-0732">Signal</keyword>
<dbReference type="KEGG" id="cpae:CPAST_c25550"/>
<dbReference type="EMBL" id="JPGY02000001">
    <property type="protein sequence ID" value="KRU11378.1"/>
    <property type="molecule type" value="Genomic_DNA"/>
</dbReference>